<dbReference type="RefSeq" id="WP_093601656.1">
    <property type="nucleotide sequence ID" value="NZ_FOYL01000009.1"/>
</dbReference>
<organism evidence="4 5">
    <name type="scientific">Lentzea waywayandensis</name>
    <dbReference type="NCBI Taxonomy" id="84724"/>
    <lineage>
        <taxon>Bacteria</taxon>
        <taxon>Bacillati</taxon>
        <taxon>Actinomycetota</taxon>
        <taxon>Actinomycetes</taxon>
        <taxon>Pseudonocardiales</taxon>
        <taxon>Pseudonocardiaceae</taxon>
        <taxon>Lentzea</taxon>
    </lineage>
</organism>
<dbReference type="PANTHER" id="PTHR43708">
    <property type="entry name" value="CONSERVED EXPRESSED OXIDOREDUCTASE (EUROFUNG)"/>
    <property type="match status" value="1"/>
</dbReference>
<keyword evidence="2" id="KW-0560">Oxidoreductase</keyword>
<feature type="domain" description="Gfo/Idh/MocA-like oxidoreductase N-terminal" evidence="3">
    <location>
        <begin position="1"/>
        <end position="108"/>
    </location>
</feature>
<dbReference type="STRING" id="84724.SAMN04488564_10998"/>
<dbReference type="EMBL" id="FOYL01000009">
    <property type="protein sequence ID" value="SFR25828.1"/>
    <property type="molecule type" value="Genomic_DNA"/>
</dbReference>
<dbReference type="AlphaFoldDB" id="A0A1I6F7A6"/>
<dbReference type="Gene3D" id="3.40.50.720">
    <property type="entry name" value="NAD(P)-binding Rossmann-like Domain"/>
    <property type="match status" value="1"/>
</dbReference>
<keyword evidence="5" id="KW-1185">Reference proteome</keyword>
<name>A0A1I6F7A6_9PSEU</name>
<dbReference type="PANTHER" id="PTHR43708:SF5">
    <property type="entry name" value="CONSERVED EXPRESSED OXIDOREDUCTASE (EUROFUNG)-RELATED"/>
    <property type="match status" value="1"/>
</dbReference>
<dbReference type="OrthoDB" id="256869at2"/>
<dbReference type="Pfam" id="PF01408">
    <property type="entry name" value="GFO_IDH_MocA"/>
    <property type="match status" value="1"/>
</dbReference>
<evidence type="ECO:0000313" key="4">
    <source>
        <dbReference type="EMBL" id="SFR25828.1"/>
    </source>
</evidence>
<proteinExistence type="inferred from homology"/>
<dbReference type="InterPro" id="IPR000683">
    <property type="entry name" value="Gfo/Idh/MocA-like_OxRdtase_N"/>
</dbReference>
<evidence type="ECO:0000313" key="5">
    <source>
        <dbReference type="Proteomes" id="UP000198583"/>
    </source>
</evidence>
<sequence>MRIGIIGTENSHVDHIIDHLNTRQGPRVVAVSGGRSERNESLQDKGSLERIVDAPEDLLGLVDAVVVADRHGDLHRAHAVPFLREGLPVFVDKPLACTVEDASAIVAESLAHNAPLTSFSALRWIPDTEALAAQGPARRVVTSGPVDPASPHGGIFFYGIHPVDVALRLAPGTIRSVAVTRLSDRIAVQAAVGDTEVEINLMLGEAPFTGSLGAAERTLELDEHYFVPGLEAFLAMATTGRQPISHDDLLRPIHLLNAVAKAIA</sequence>
<accession>A0A1I6F7A6</accession>
<dbReference type="Proteomes" id="UP000198583">
    <property type="component" value="Unassembled WGS sequence"/>
</dbReference>
<protein>
    <submittedName>
        <fullName evidence="4">Oxidoreductase family, NAD-binding Rossmann fold</fullName>
    </submittedName>
</protein>
<dbReference type="GO" id="GO:0000166">
    <property type="term" value="F:nucleotide binding"/>
    <property type="evidence" value="ECO:0007669"/>
    <property type="project" value="InterPro"/>
</dbReference>
<dbReference type="GO" id="GO:0016491">
    <property type="term" value="F:oxidoreductase activity"/>
    <property type="evidence" value="ECO:0007669"/>
    <property type="project" value="UniProtKB-KW"/>
</dbReference>
<evidence type="ECO:0000256" key="1">
    <source>
        <dbReference type="ARBA" id="ARBA00010928"/>
    </source>
</evidence>
<dbReference type="SUPFAM" id="SSF51735">
    <property type="entry name" value="NAD(P)-binding Rossmann-fold domains"/>
    <property type="match status" value="1"/>
</dbReference>
<evidence type="ECO:0000256" key="2">
    <source>
        <dbReference type="ARBA" id="ARBA00023002"/>
    </source>
</evidence>
<evidence type="ECO:0000259" key="3">
    <source>
        <dbReference type="Pfam" id="PF01408"/>
    </source>
</evidence>
<dbReference type="InterPro" id="IPR051317">
    <property type="entry name" value="Gfo/Idh/MocA_oxidoreduct"/>
</dbReference>
<reference evidence="5" key="1">
    <citation type="submission" date="2016-10" db="EMBL/GenBank/DDBJ databases">
        <authorList>
            <person name="Varghese N."/>
            <person name="Submissions S."/>
        </authorList>
    </citation>
    <scope>NUCLEOTIDE SEQUENCE [LARGE SCALE GENOMIC DNA]</scope>
    <source>
        <strain evidence="5">DSM 44232</strain>
    </source>
</reference>
<gene>
    <name evidence="4" type="ORF">SAMN04488564_10998</name>
</gene>
<comment type="similarity">
    <text evidence="1">Belongs to the Gfo/Idh/MocA family.</text>
</comment>
<dbReference type="InterPro" id="IPR036291">
    <property type="entry name" value="NAD(P)-bd_dom_sf"/>
</dbReference>